<dbReference type="CDD" id="cd00520">
    <property type="entry name" value="RRF"/>
    <property type="match status" value="1"/>
</dbReference>
<dbReference type="InterPro" id="IPR002661">
    <property type="entry name" value="Ribosome_recyc_fac"/>
</dbReference>
<dbReference type="EMBL" id="CAFBPU010000009">
    <property type="protein sequence ID" value="CAB5026692.1"/>
    <property type="molecule type" value="Genomic_DNA"/>
</dbReference>
<dbReference type="InterPro" id="IPR023584">
    <property type="entry name" value="Ribosome_recyc_fac_dom"/>
</dbReference>
<comment type="similarity">
    <text evidence="2">Belongs to the RRF family.</text>
</comment>
<organism evidence="6">
    <name type="scientific">freshwater metagenome</name>
    <dbReference type="NCBI Taxonomy" id="449393"/>
    <lineage>
        <taxon>unclassified sequences</taxon>
        <taxon>metagenomes</taxon>
        <taxon>ecological metagenomes</taxon>
    </lineage>
</organism>
<evidence type="ECO:0000259" key="5">
    <source>
        <dbReference type="Pfam" id="PF01765"/>
    </source>
</evidence>
<dbReference type="GO" id="GO:0006412">
    <property type="term" value="P:translation"/>
    <property type="evidence" value="ECO:0007669"/>
    <property type="project" value="UniProtKB-KW"/>
</dbReference>
<evidence type="ECO:0000313" key="6">
    <source>
        <dbReference type="EMBL" id="CAB4951693.1"/>
    </source>
</evidence>
<dbReference type="NCBIfam" id="TIGR00496">
    <property type="entry name" value="frr"/>
    <property type="match status" value="1"/>
</dbReference>
<feature type="domain" description="Ribosome recycling factor" evidence="5">
    <location>
        <begin position="33"/>
        <end position="195"/>
    </location>
</feature>
<dbReference type="GO" id="GO:0043023">
    <property type="term" value="F:ribosomal large subunit binding"/>
    <property type="evidence" value="ECO:0007669"/>
    <property type="project" value="TreeGrafter"/>
</dbReference>
<proteinExistence type="inferred from homology"/>
<evidence type="ECO:0000256" key="3">
    <source>
        <dbReference type="ARBA" id="ARBA00022490"/>
    </source>
</evidence>
<dbReference type="SUPFAM" id="SSF55194">
    <property type="entry name" value="Ribosome recycling factor, RRF"/>
    <property type="match status" value="1"/>
</dbReference>
<evidence type="ECO:0000313" key="7">
    <source>
        <dbReference type="EMBL" id="CAB5026692.1"/>
    </source>
</evidence>
<dbReference type="Gene3D" id="1.10.132.20">
    <property type="entry name" value="Ribosome-recycling factor"/>
    <property type="match status" value="1"/>
</dbReference>
<dbReference type="GO" id="GO:0005737">
    <property type="term" value="C:cytoplasm"/>
    <property type="evidence" value="ECO:0007669"/>
    <property type="project" value="UniProtKB-SubCell"/>
</dbReference>
<evidence type="ECO:0000256" key="2">
    <source>
        <dbReference type="ARBA" id="ARBA00005912"/>
    </source>
</evidence>
<dbReference type="InterPro" id="IPR036191">
    <property type="entry name" value="RRF_sf"/>
</dbReference>
<gene>
    <name evidence="6" type="ORF">UFOPK3752_01697</name>
    <name evidence="7" type="ORF">UFOPK4150_00597</name>
</gene>
<accession>A0A6J7K9R5</accession>
<dbReference type="PANTHER" id="PTHR20982">
    <property type="entry name" value="RIBOSOME RECYCLING FACTOR"/>
    <property type="match status" value="1"/>
</dbReference>
<dbReference type="PANTHER" id="PTHR20982:SF3">
    <property type="entry name" value="MITOCHONDRIAL RIBOSOME RECYCLING FACTOR PSEUDO 1"/>
    <property type="match status" value="1"/>
</dbReference>
<comment type="subcellular location">
    <subcellularLocation>
        <location evidence="1">Cytoplasm</location>
    </subcellularLocation>
</comment>
<sequence>MFVTRFDPRSSQVIDDTLLEAEAKMDKAVGVAKEDFAGIRAGRATAAMFSKITADYYGTPTPITQMAGFAVPEARLVVITPYDKGSMTAIERAIRDSDLGVNPGNDGVVIRVAFPQLTEDRRKEYIKVARAKAEDARISVRSIRRHAKDVLEKMIKDSVVGEDDVRRAEKALDETTQKYVAAIDDLLKHKEVELLEV</sequence>
<protein>
    <submittedName>
        <fullName evidence="6">Unannotated protein</fullName>
    </submittedName>
</protein>
<dbReference type="Gene3D" id="3.30.1360.40">
    <property type="match status" value="1"/>
</dbReference>
<dbReference type="HAMAP" id="MF_00040">
    <property type="entry name" value="RRF"/>
    <property type="match status" value="1"/>
</dbReference>
<keyword evidence="4" id="KW-0648">Protein biosynthesis</keyword>
<dbReference type="FunFam" id="1.10.132.20:FF:000001">
    <property type="entry name" value="Ribosome-recycling factor"/>
    <property type="match status" value="1"/>
</dbReference>
<dbReference type="FunFam" id="3.30.1360.40:FF:000001">
    <property type="entry name" value="Ribosome-recycling factor"/>
    <property type="match status" value="1"/>
</dbReference>
<evidence type="ECO:0000256" key="1">
    <source>
        <dbReference type="ARBA" id="ARBA00004496"/>
    </source>
</evidence>
<evidence type="ECO:0000256" key="4">
    <source>
        <dbReference type="ARBA" id="ARBA00022917"/>
    </source>
</evidence>
<name>A0A6J7K9R5_9ZZZZ</name>
<dbReference type="Pfam" id="PF01765">
    <property type="entry name" value="RRF"/>
    <property type="match status" value="1"/>
</dbReference>
<dbReference type="AlphaFoldDB" id="A0A6J7K9R5"/>
<reference evidence="6" key="1">
    <citation type="submission" date="2020-05" db="EMBL/GenBank/DDBJ databases">
        <authorList>
            <person name="Chiriac C."/>
            <person name="Salcher M."/>
            <person name="Ghai R."/>
            <person name="Kavagutti S V."/>
        </authorList>
    </citation>
    <scope>NUCLEOTIDE SEQUENCE</scope>
</reference>
<keyword evidence="3" id="KW-0963">Cytoplasm</keyword>
<dbReference type="EMBL" id="CAFBND010000082">
    <property type="protein sequence ID" value="CAB4951693.1"/>
    <property type="molecule type" value="Genomic_DNA"/>
</dbReference>